<keyword evidence="1" id="KW-0547">Nucleotide-binding</keyword>
<evidence type="ECO:0000256" key="5">
    <source>
        <dbReference type="SAM" id="MobiDB-lite"/>
    </source>
</evidence>
<dbReference type="Gene3D" id="3.40.50.10810">
    <property type="entry name" value="Tandem AAA-ATPase domain"/>
    <property type="match status" value="1"/>
</dbReference>
<comment type="caution">
    <text evidence="8">The sequence shown here is derived from an EMBL/GenBank/DDBJ whole genome shotgun (WGS) entry which is preliminary data.</text>
</comment>
<dbReference type="Gene3D" id="3.40.50.300">
    <property type="entry name" value="P-loop containing nucleotide triphosphate hydrolases"/>
    <property type="match status" value="1"/>
</dbReference>
<dbReference type="Pfam" id="PF00271">
    <property type="entry name" value="Helicase_C"/>
    <property type="match status" value="1"/>
</dbReference>
<name>A0A426TUY3_9CHLR</name>
<dbReference type="SUPFAM" id="SSF52540">
    <property type="entry name" value="P-loop containing nucleoside triphosphate hydrolases"/>
    <property type="match status" value="1"/>
</dbReference>
<keyword evidence="4" id="KW-0067">ATP-binding</keyword>
<proteinExistence type="predicted"/>
<evidence type="ECO:0000259" key="7">
    <source>
        <dbReference type="PROSITE" id="PS51194"/>
    </source>
</evidence>
<dbReference type="InterPro" id="IPR049730">
    <property type="entry name" value="SNF2/RAD54-like_C"/>
</dbReference>
<dbReference type="SMART" id="SM00487">
    <property type="entry name" value="DEXDc"/>
    <property type="match status" value="1"/>
</dbReference>
<dbReference type="InterPro" id="IPR057342">
    <property type="entry name" value="DEXDc_RapA"/>
</dbReference>
<dbReference type="CDD" id="cd18793">
    <property type="entry name" value="SF2_C_SNF"/>
    <property type="match status" value="1"/>
</dbReference>
<dbReference type="GO" id="GO:0005524">
    <property type="term" value="F:ATP binding"/>
    <property type="evidence" value="ECO:0007669"/>
    <property type="project" value="UniProtKB-KW"/>
</dbReference>
<evidence type="ECO:0000256" key="4">
    <source>
        <dbReference type="ARBA" id="ARBA00022840"/>
    </source>
</evidence>
<dbReference type="InterPro" id="IPR038718">
    <property type="entry name" value="SNF2-like_sf"/>
</dbReference>
<dbReference type="InterPro" id="IPR027417">
    <property type="entry name" value="P-loop_NTPase"/>
</dbReference>
<organism evidence="8 9">
    <name type="scientific">Candidatus Viridilinea halotolerans</name>
    <dbReference type="NCBI Taxonomy" id="2491704"/>
    <lineage>
        <taxon>Bacteria</taxon>
        <taxon>Bacillati</taxon>
        <taxon>Chloroflexota</taxon>
        <taxon>Chloroflexia</taxon>
        <taxon>Chloroflexales</taxon>
        <taxon>Chloroflexineae</taxon>
        <taxon>Oscillochloridaceae</taxon>
        <taxon>Candidatus Viridilinea</taxon>
    </lineage>
</organism>
<accession>A0A426TUY3</accession>
<dbReference type="PROSITE" id="PS51192">
    <property type="entry name" value="HELICASE_ATP_BIND_1"/>
    <property type="match status" value="1"/>
</dbReference>
<dbReference type="InterPro" id="IPR001650">
    <property type="entry name" value="Helicase_C-like"/>
</dbReference>
<dbReference type="Proteomes" id="UP000280307">
    <property type="component" value="Unassembled WGS sequence"/>
</dbReference>
<dbReference type="EMBL" id="RSAS01000688">
    <property type="protein sequence ID" value="RRR68862.1"/>
    <property type="molecule type" value="Genomic_DNA"/>
</dbReference>
<dbReference type="GO" id="GO:0004386">
    <property type="term" value="F:helicase activity"/>
    <property type="evidence" value="ECO:0007669"/>
    <property type="project" value="UniProtKB-KW"/>
</dbReference>
<evidence type="ECO:0000256" key="3">
    <source>
        <dbReference type="ARBA" id="ARBA00022806"/>
    </source>
</evidence>
<keyword evidence="2" id="KW-0378">Hydrolase</keyword>
<dbReference type="InterPro" id="IPR000330">
    <property type="entry name" value="SNF2_N"/>
</dbReference>
<feature type="domain" description="Helicase C-terminal" evidence="7">
    <location>
        <begin position="503"/>
        <end position="666"/>
    </location>
</feature>
<dbReference type="PANTHER" id="PTHR45766">
    <property type="entry name" value="DNA ANNEALING HELICASE AND ENDONUCLEASE ZRANB3 FAMILY MEMBER"/>
    <property type="match status" value="1"/>
</dbReference>
<feature type="domain" description="Helicase ATP-binding" evidence="6">
    <location>
        <begin position="109"/>
        <end position="286"/>
    </location>
</feature>
<evidence type="ECO:0000313" key="9">
    <source>
        <dbReference type="Proteomes" id="UP000280307"/>
    </source>
</evidence>
<dbReference type="PANTHER" id="PTHR45766:SF6">
    <property type="entry name" value="SWI_SNF-RELATED MATRIX-ASSOCIATED ACTIN-DEPENDENT REGULATOR OF CHROMATIN SUBFAMILY A-LIKE PROTEIN 1"/>
    <property type="match status" value="1"/>
</dbReference>
<dbReference type="Pfam" id="PF00176">
    <property type="entry name" value="SNF2-rel_dom"/>
    <property type="match status" value="1"/>
</dbReference>
<evidence type="ECO:0000256" key="2">
    <source>
        <dbReference type="ARBA" id="ARBA00022801"/>
    </source>
</evidence>
<dbReference type="PROSITE" id="PS51194">
    <property type="entry name" value="HELICASE_CTER"/>
    <property type="match status" value="1"/>
</dbReference>
<feature type="region of interest" description="Disordered" evidence="5">
    <location>
        <begin position="460"/>
        <end position="480"/>
    </location>
</feature>
<dbReference type="CDD" id="cd18011">
    <property type="entry name" value="DEXDc_RapA"/>
    <property type="match status" value="1"/>
</dbReference>
<evidence type="ECO:0000313" key="8">
    <source>
        <dbReference type="EMBL" id="RRR68862.1"/>
    </source>
</evidence>
<evidence type="ECO:0000256" key="1">
    <source>
        <dbReference type="ARBA" id="ARBA00022741"/>
    </source>
</evidence>
<dbReference type="InterPro" id="IPR014001">
    <property type="entry name" value="Helicase_ATP-bd"/>
</dbReference>
<keyword evidence="3 8" id="KW-0347">Helicase</keyword>
<sequence>MTNIEVGALVRCRGRDWVVQAQPAAQVVLLRPLSGSEAEICGIFLPFEAKYITGTVFHLPDPAAAGDFVAGQLLRDAARLTLRSGAGPLRSLGRLQVRPRSYQLVPLLMALRLPLVRLLIADDVGIGKTIEAGLIARELFERGEIRSLAVLCPPHLCDQWQQELQEKFGFPAEVIRSTTTTRLEKGLPPGDVSLWEHYPLTVTSIDYVKSERRRASFLRAIPDLVIVDEAHTATHAAARGAGQQQRYELIREVALDTRRHLILLTATPHSGIEDAFRNLLGLLDPRFATLQLEALAEDDRAALARHFIQRRRADVRHWLNEDTPFPTRELVDGHGEVTYTLARSAGYRKLFDDVFAFTREIIRAGTTDGSSVVRQRARYWAALALLRCVMSSPAAAAKALRVRADALGVGPQSAPLPLADELLTAQLLSDFVLDASESQPGHDQEPMHVAEILNLPADDEAPEAEHTPPAPGRTDAERSRDRLRRLATRADALAGEGDPKLQALIPLLKDLLRDGFRPIVYCRYIATAHYLVDQLIYRLQLPGYDVRMVAVTGNHGEDERAMLIDELIRSPHRVLVATDCLSEGINLQHAFDAVVHYDLPWNPNRLEQREGRVDRYGQRAPTVRTALIYGRDNPMDEAVMRVLLRKAVSIQRSLGISVPLPVHDGTVINALIASLFELKAEQLALFDAEAEATLVPESALQTFEHAWDVAVEREKESRTRFAQRRIRPEAVAEVLEESDAALGDPATVESFVRLACERLGSPLAAQPQGMWTLNPAALPTVFRDQFKSMADNQGLIRLTFAPTAPVGVQSLSRTHPLVIALAEYLLSAALRPNAENPPAARSGLIITTSVSRSTVLLLLRIRFLISSYRSGEPPTLAEELVVTGYSRTAGTLNWLSEAEALELLKNAQPSENVTPAERSAAVAAELAEIPNIRKELHTLAQQHARTLQQSHQRVRAQTGAPPATVRVASDDGVDVLGVYLLWPE</sequence>
<evidence type="ECO:0000259" key="6">
    <source>
        <dbReference type="PROSITE" id="PS51192"/>
    </source>
</evidence>
<dbReference type="AlphaFoldDB" id="A0A426TUY3"/>
<reference evidence="8 9" key="1">
    <citation type="submission" date="2018-12" db="EMBL/GenBank/DDBJ databases">
        <title>Genome Sequence of Candidatus Viridilinea halotolerans isolated from saline sulfide-rich spring.</title>
        <authorList>
            <person name="Grouzdev D.S."/>
            <person name="Burganskaya E.I."/>
            <person name="Krutkina M.S."/>
            <person name="Sukhacheva M.V."/>
            <person name="Gorlenko V.M."/>
        </authorList>
    </citation>
    <scope>NUCLEOTIDE SEQUENCE [LARGE SCALE GENOMIC DNA]</scope>
    <source>
        <strain evidence="8">Chok-6</strain>
    </source>
</reference>
<dbReference type="GO" id="GO:0016787">
    <property type="term" value="F:hydrolase activity"/>
    <property type="evidence" value="ECO:0007669"/>
    <property type="project" value="UniProtKB-KW"/>
</dbReference>
<protein>
    <submittedName>
        <fullName evidence="8">Helicase</fullName>
    </submittedName>
</protein>
<dbReference type="SMART" id="SM00490">
    <property type="entry name" value="HELICc"/>
    <property type="match status" value="1"/>
</dbReference>
<gene>
    <name evidence="8" type="ORF">EI684_16930</name>
</gene>